<sequence>MPWAISRKKQNNTEHITVYFKETALGREMVDAIVKETIWRPQFLAVDQKDTLGPQTTPYMRKSFSISRTIRSALDIKIHRLDQQIRTTFTTLAANADPIMEEDKALYYAARLFDEWDTESDTGLIGVMGWCPESLDQFIQKLRALLTPLTLEHTPELLSGAGEVYVRSLMTKYIGALVVEVDRFAECVQLIGDAAEEALEDLRKFKDQKEKFQMFTQIPVDFPHLNPGIKEEIDMKTWKNLRMAIGISYLRFDTRSRVIEFEGNVKAYEKLMEVLEQLSAEIFKRETGGREDPLCLTCWTKIDVFTDFFRFECGHVMCRQCANAKIRTMLTTKLVCEKEGCGKLIAPSEIISLILGGANRIKDFDTAKLVNLNRLILDEYMHEHNLSPCSTTDCVGIRSLSEEGVVETKHCADCSQPYCGGCKSNLHPGVSCEEHRNLLQPDFSIQVYITNVGARNVNRCPKCDMMVEKISGCNHMACTKCLTHFCWICRYYVEGGESGRPIYRHLMEVHGGYEDLGEVNPVQWQQAHNDAAIYRAVMEDLIREGLELMGRPMPRRNWLPPQNPWPPRNLTPPPPPRPARSIEYTVLPPALQNIVPRHDVDIYLEFINRPATLDEQNEHIRLLLNNN</sequence>
<dbReference type="STRING" id="1561998.A0A1I7UQH0"/>
<dbReference type="InterPro" id="IPR002867">
    <property type="entry name" value="IBR_dom"/>
</dbReference>
<dbReference type="GO" id="GO:0043161">
    <property type="term" value="P:proteasome-mediated ubiquitin-dependent protein catabolic process"/>
    <property type="evidence" value="ECO:0007669"/>
    <property type="project" value="TreeGrafter"/>
</dbReference>
<feature type="compositionally biased region" description="Pro residues" evidence="8">
    <location>
        <begin position="561"/>
        <end position="578"/>
    </location>
</feature>
<dbReference type="WBParaSite" id="Csp11.Scaffold630.g18324.t1">
    <property type="protein sequence ID" value="Csp11.Scaffold630.g18324.t1"/>
    <property type="gene ID" value="Csp11.Scaffold630.g18324"/>
</dbReference>
<keyword evidence="4" id="KW-0677">Repeat</keyword>
<dbReference type="InterPro" id="IPR044066">
    <property type="entry name" value="TRIAD_supradom"/>
</dbReference>
<dbReference type="PROSITE" id="PS00518">
    <property type="entry name" value="ZF_RING_1"/>
    <property type="match status" value="1"/>
</dbReference>
<evidence type="ECO:0000313" key="11">
    <source>
        <dbReference type="WBParaSite" id="Csp11.Scaffold630.g18324.t1"/>
    </source>
</evidence>
<dbReference type="PROSITE" id="PS51873">
    <property type="entry name" value="TRIAD"/>
    <property type="match status" value="1"/>
</dbReference>
<keyword evidence="10" id="KW-1185">Reference proteome</keyword>
<dbReference type="Pfam" id="PF22191">
    <property type="entry name" value="IBR_1"/>
    <property type="match status" value="1"/>
</dbReference>
<proteinExistence type="predicted"/>
<accession>A0A1I7UQH0</accession>
<evidence type="ECO:0000256" key="4">
    <source>
        <dbReference type="ARBA" id="ARBA00022737"/>
    </source>
</evidence>
<dbReference type="SMART" id="SM00647">
    <property type="entry name" value="IBR"/>
    <property type="match status" value="2"/>
</dbReference>
<dbReference type="GO" id="GO:0004842">
    <property type="term" value="F:ubiquitin-protein transferase activity"/>
    <property type="evidence" value="ECO:0007669"/>
    <property type="project" value="TreeGrafter"/>
</dbReference>
<dbReference type="GO" id="GO:0043130">
    <property type="term" value="F:ubiquitin binding"/>
    <property type="evidence" value="ECO:0007669"/>
    <property type="project" value="TreeGrafter"/>
</dbReference>
<dbReference type="AlphaFoldDB" id="A0A1I7UQH0"/>
<comment type="pathway">
    <text evidence="1">Protein modification; protein ubiquitination.</text>
</comment>
<dbReference type="Pfam" id="PF01485">
    <property type="entry name" value="IBR"/>
    <property type="match status" value="1"/>
</dbReference>
<dbReference type="InterPro" id="IPR051628">
    <property type="entry name" value="LUBAC_E3_Ligases"/>
</dbReference>
<keyword evidence="5" id="KW-0863">Zinc-finger</keyword>
<name>A0A1I7UQH0_9PELO</name>
<evidence type="ECO:0000256" key="8">
    <source>
        <dbReference type="SAM" id="MobiDB-lite"/>
    </source>
</evidence>
<reference evidence="11" key="1">
    <citation type="submission" date="2016-11" db="UniProtKB">
        <authorList>
            <consortium name="WormBaseParasite"/>
        </authorList>
    </citation>
    <scope>IDENTIFICATION</scope>
</reference>
<evidence type="ECO:0000256" key="1">
    <source>
        <dbReference type="ARBA" id="ARBA00004906"/>
    </source>
</evidence>
<dbReference type="GO" id="GO:0071797">
    <property type="term" value="C:LUBAC complex"/>
    <property type="evidence" value="ECO:0007669"/>
    <property type="project" value="TreeGrafter"/>
</dbReference>
<dbReference type="eggNOG" id="KOG1812">
    <property type="taxonomic scope" value="Eukaryota"/>
</dbReference>
<keyword evidence="3" id="KW-0479">Metal-binding</keyword>
<evidence type="ECO:0000256" key="5">
    <source>
        <dbReference type="ARBA" id="ARBA00022771"/>
    </source>
</evidence>
<dbReference type="InterPro" id="IPR017907">
    <property type="entry name" value="Znf_RING_CS"/>
</dbReference>
<organism evidence="10 11">
    <name type="scientific">Caenorhabditis tropicalis</name>
    <dbReference type="NCBI Taxonomy" id="1561998"/>
    <lineage>
        <taxon>Eukaryota</taxon>
        <taxon>Metazoa</taxon>
        <taxon>Ecdysozoa</taxon>
        <taxon>Nematoda</taxon>
        <taxon>Chromadorea</taxon>
        <taxon>Rhabditida</taxon>
        <taxon>Rhabditina</taxon>
        <taxon>Rhabditomorpha</taxon>
        <taxon>Rhabditoidea</taxon>
        <taxon>Rhabditidae</taxon>
        <taxon>Peloderinae</taxon>
        <taxon>Caenorhabditis</taxon>
    </lineage>
</organism>
<evidence type="ECO:0000256" key="6">
    <source>
        <dbReference type="ARBA" id="ARBA00022786"/>
    </source>
</evidence>
<keyword evidence="6" id="KW-0833">Ubl conjugation pathway</keyword>
<dbReference type="PANTHER" id="PTHR22770">
    <property type="entry name" value="UBIQUITIN CONJUGATING ENZYME 7 INTERACTING PROTEIN-RELATED"/>
    <property type="match status" value="1"/>
</dbReference>
<evidence type="ECO:0000256" key="3">
    <source>
        <dbReference type="ARBA" id="ARBA00022723"/>
    </source>
</evidence>
<evidence type="ECO:0000256" key="7">
    <source>
        <dbReference type="ARBA" id="ARBA00022833"/>
    </source>
</evidence>
<keyword evidence="7" id="KW-0862">Zinc</keyword>
<dbReference type="GO" id="GO:0097039">
    <property type="term" value="P:protein linear polyubiquitination"/>
    <property type="evidence" value="ECO:0007669"/>
    <property type="project" value="TreeGrafter"/>
</dbReference>
<feature type="domain" description="RING-type" evidence="9">
    <location>
        <begin position="291"/>
        <end position="516"/>
    </location>
</feature>
<evidence type="ECO:0000259" key="9">
    <source>
        <dbReference type="PROSITE" id="PS51873"/>
    </source>
</evidence>
<dbReference type="Gene3D" id="1.20.120.1750">
    <property type="match status" value="1"/>
</dbReference>
<evidence type="ECO:0000256" key="2">
    <source>
        <dbReference type="ARBA" id="ARBA00022679"/>
    </source>
</evidence>
<protein>
    <submittedName>
        <fullName evidence="11">RING-type domain-containing protein</fullName>
    </submittedName>
</protein>
<feature type="region of interest" description="Disordered" evidence="8">
    <location>
        <begin position="557"/>
        <end position="580"/>
    </location>
</feature>
<dbReference type="CDD" id="cd20335">
    <property type="entry name" value="BRcat_RBR"/>
    <property type="match status" value="1"/>
</dbReference>
<dbReference type="GO" id="GO:0008270">
    <property type="term" value="F:zinc ion binding"/>
    <property type="evidence" value="ECO:0007669"/>
    <property type="project" value="UniProtKB-KW"/>
</dbReference>
<evidence type="ECO:0000313" key="10">
    <source>
        <dbReference type="Proteomes" id="UP000095282"/>
    </source>
</evidence>
<dbReference type="PANTHER" id="PTHR22770:SF13">
    <property type="entry name" value="RING-TYPE DOMAIN-CONTAINING PROTEIN"/>
    <property type="match status" value="1"/>
</dbReference>
<keyword evidence="2" id="KW-0808">Transferase</keyword>
<dbReference type="SUPFAM" id="SSF57850">
    <property type="entry name" value="RING/U-box"/>
    <property type="match status" value="2"/>
</dbReference>
<dbReference type="Proteomes" id="UP000095282">
    <property type="component" value="Unplaced"/>
</dbReference>